<dbReference type="Gene3D" id="3.40.50.720">
    <property type="entry name" value="NAD(P)-binding Rossmann-like Domain"/>
    <property type="match status" value="1"/>
</dbReference>
<evidence type="ECO:0000259" key="1">
    <source>
        <dbReference type="Pfam" id="PF01370"/>
    </source>
</evidence>
<feature type="domain" description="NAD-dependent epimerase/dehydratase" evidence="1">
    <location>
        <begin position="1"/>
        <end position="221"/>
    </location>
</feature>
<dbReference type="InterPro" id="IPR001509">
    <property type="entry name" value="Epimerase_deHydtase"/>
</dbReference>
<dbReference type="PANTHER" id="PTHR48079">
    <property type="entry name" value="PROTEIN YEEZ"/>
    <property type="match status" value="1"/>
</dbReference>
<dbReference type="SUPFAM" id="SSF51735">
    <property type="entry name" value="NAD(P)-binding Rossmann-fold domains"/>
    <property type="match status" value="1"/>
</dbReference>
<sequence length="327" mass="33748">MLVTGASGMLGAATATRLVADGWCVRTLQRRPSGVEGAQDERSSVTDERAVARAVAGADAVLHLAAKVDIVGPEAEYRAVNVGGTRTVLDAARGAGVRRVVVVSSPSVAHTGGSLVGAGAGRAEPSRARGPYARTKAAAELLALDADQPGFRVVAIRPHVVWGPGDTQLVGRIVDRARSGRLPVLGTGAPLIDTTYVDNAVDALVAALDAPDASYGQAYVVTNGEPRPVLELVAAICRASGVPVPSRRVPAALARFAGASLDAAWARLPLPGEPPLTRFVAEQLSTAHWFDQRRTREALGWAPRVTIDDGLARLAEHAALTGAGVDG</sequence>
<gene>
    <name evidence="2" type="ORF">QRT05_11700</name>
</gene>
<dbReference type="Proteomes" id="UP001321453">
    <property type="component" value="Unassembled WGS sequence"/>
</dbReference>
<evidence type="ECO:0000313" key="2">
    <source>
        <dbReference type="EMBL" id="MDM7831999.1"/>
    </source>
</evidence>
<evidence type="ECO:0000313" key="3">
    <source>
        <dbReference type="Proteomes" id="UP001321453"/>
    </source>
</evidence>
<reference evidence="2 3" key="1">
    <citation type="submission" date="2023-06" db="EMBL/GenBank/DDBJ databases">
        <title>Cellulomonas sp. MW9 Whole genome sequence.</title>
        <authorList>
            <person name="Park S."/>
        </authorList>
    </citation>
    <scope>NUCLEOTIDE SEQUENCE [LARGE SCALE GENOMIC DNA]</scope>
    <source>
        <strain evidence="2 3">MW9</strain>
    </source>
</reference>
<accession>A0ABT7S8Y6</accession>
<organism evidence="2 3">
    <name type="scientific">Cellulomonas edaphi</name>
    <dbReference type="NCBI Taxonomy" id="3053468"/>
    <lineage>
        <taxon>Bacteria</taxon>
        <taxon>Bacillati</taxon>
        <taxon>Actinomycetota</taxon>
        <taxon>Actinomycetes</taxon>
        <taxon>Micrococcales</taxon>
        <taxon>Cellulomonadaceae</taxon>
        <taxon>Cellulomonas</taxon>
    </lineage>
</organism>
<dbReference type="EMBL" id="JAUCGR010000003">
    <property type="protein sequence ID" value="MDM7831999.1"/>
    <property type="molecule type" value="Genomic_DNA"/>
</dbReference>
<protein>
    <submittedName>
        <fullName evidence="2">NAD-dependent epimerase/dehydratase family protein</fullName>
    </submittedName>
</protein>
<dbReference type="RefSeq" id="WP_289447848.1">
    <property type="nucleotide sequence ID" value="NZ_JAUCGR010000003.1"/>
</dbReference>
<name>A0ABT7S8Y6_9CELL</name>
<dbReference type="PANTHER" id="PTHR48079:SF6">
    <property type="entry name" value="NAD(P)-BINDING DOMAIN-CONTAINING PROTEIN-RELATED"/>
    <property type="match status" value="1"/>
</dbReference>
<keyword evidence="3" id="KW-1185">Reference proteome</keyword>
<dbReference type="InterPro" id="IPR051783">
    <property type="entry name" value="NAD(P)-dependent_oxidoreduct"/>
</dbReference>
<proteinExistence type="predicted"/>
<dbReference type="InterPro" id="IPR036291">
    <property type="entry name" value="NAD(P)-bd_dom_sf"/>
</dbReference>
<comment type="caution">
    <text evidence="2">The sequence shown here is derived from an EMBL/GenBank/DDBJ whole genome shotgun (WGS) entry which is preliminary data.</text>
</comment>
<dbReference type="Pfam" id="PF01370">
    <property type="entry name" value="Epimerase"/>
    <property type="match status" value="1"/>
</dbReference>